<dbReference type="InterPro" id="IPR017907">
    <property type="entry name" value="Znf_RING_CS"/>
</dbReference>
<dbReference type="SUPFAM" id="SSF48452">
    <property type="entry name" value="TPR-like"/>
    <property type="match status" value="1"/>
</dbReference>
<evidence type="ECO:0000256" key="3">
    <source>
        <dbReference type="ARBA" id="ARBA00022833"/>
    </source>
</evidence>
<evidence type="ECO:0000256" key="4">
    <source>
        <dbReference type="PROSITE-ProRule" id="PRU00175"/>
    </source>
</evidence>
<reference evidence="7" key="1">
    <citation type="submission" date="2023-05" db="EMBL/GenBank/DDBJ databases">
        <authorList>
            <person name="Stuckert A."/>
        </authorList>
    </citation>
    <scope>NUCLEOTIDE SEQUENCE</scope>
</reference>
<gene>
    <name evidence="7" type="ORF">SPARVUS_LOCUS12059185</name>
</gene>
<proteinExistence type="predicted"/>
<evidence type="ECO:0000259" key="6">
    <source>
        <dbReference type="PROSITE" id="PS51787"/>
    </source>
</evidence>
<accession>A0ABN9FH56</accession>
<evidence type="ECO:0000313" key="8">
    <source>
        <dbReference type="Proteomes" id="UP001162483"/>
    </source>
</evidence>
<sequence>MVYLSLKSYELALDDAETACKLQPYWLNGHLRKAQALTNLGKTEDALKEFLFCLVLDSENKTAKSEAQKLLLNILSPGHRQGDFPDVLQMMSHPSRLKGSLISSDPGINNLGSYQPNVEYKKNLILPEQTISTGYNSVWKSLQTLENIKEGHSKDTLSSEECLKTSLTCNPLKRKLCKNDTSEVTSPELPSKLPKTDVSVDESADVDLPVFSPVDSSDLECSLCMRLLYEPVTTPCGHSYCLKCLERCLDHNPKCPLCKEDLCEYLAVRKFCKTELMEDLIAKYFPEELKERKTIYEEEIAELSNLNKNVPIFVCTMAYPTVPCPLHIFEPCYRLMIRRCMETGTKQFGMCIGDSVKGFADYGCILEIRNVEFFSDGRSVVDSIGKRRFKVMQHSQRDGYKHR</sequence>
<dbReference type="InterPro" id="IPR013083">
    <property type="entry name" value="Znf_RING/FYVE/PHD"/>
</dbReference>
<dbReference type="CDD" id="cd16514">
    <property type="entry name" value="RING-HC_LONFs_rpt2"/>
    <property type="match status" value="1"/>
</dbReference>
<keyword evidence="3" id="KW-0862">Zinc</keyword>
<keyword evidence="8" id="KW-1185">Reference proteome</keyword>
<dbReference type="Gene3D" id="2.30.130.40">
    <property type="entry name" value="LON domain-like"/>
    <property type="match status" value="1"/>
</dbReference>
<dbReference type="SMART" id="SM00184">
    <property type="entry name" value="RING"/>
    <property type="match status" value="1"/>
</dbReference>
<organism evidence="7 8">
    <name type="scientific">Staurois parvus</name>
    <dbReference type="NCBI Taxonomy" id="386267"/>
    <lineage>
        <taxon>Eukaryota</taxon>
        <taxon>Metazoa</taxon>
        <taxon>Chordata</taxon>
        <taxon>Craniata</taxon>
        <taxon>Vertebrata</taxon>
        <taxon>Euteleostomi</taxon>
        <taxon>Amphibia</taxon>
        <taxon>Batrachia</taxon>
        <taxon>Anura</taxon>
        <taxon>Neobatrachia</taxon>
        <taxon>Ranoidea</taxon>
        <taxon>Ranidae</taxon>
        <taxon>Staurois</taxon>
    </lineage>
</organism>
<evidence type="ECO:0000256" key="1">
    <source>
        <dbReference type="ARBA" id="ARBA00022723"/>
    </source>
</evidence>
<dbReference type="PROSITE" id="PS50089">
    <property type="entry name" value="ZF_RING_2"/>
    <property type="match status" value="1"/>
</dbReference>
<comment type="caution">
    <text evidence="7">The sequence shown here is derived from an EMBL/GenBank/DDBJ whole genome shotgun (WGS) entry which is preliminary data.</text>
</comment>
<evidence type="ECO:0000256" key="2">
    <source>
        <dbReference type="ARBA" id="ARBA00022771"/>
    </source>
</evidence>
<dbReference type="InterPro" id="IPR011990">
    <property type="entry name" value="TPR-like_helical_dom_sf"/>
</dbReference>
<keyword evidence="2 4" id="KW-0863">Zinc-finger</keyword>
<dbReference type="PROSITE" id="PS51787">
    <property type="entry name" value="LON_N"/>
    <property type="match status" value="1"/>
</dbReference>
<dbReference type="InterPro" id="IPR003111">
    <property type="entry name" value="Lon_prtase_N"/>
</dbReference>
<evidence type="ECO:0008006" key="9">
    <source>
        <dbReference type="Google" id="ProtNLM"/>
    </source>
</evidence>
<dbReference type="PROSITE" id="PS00518">
    <property type="entry name" value="ZF_RING_1"/>
    <property type="match status" value="1"/>
</dbReference>
<protein>
    <recommendedName>
        <fullName evidence="9">LON peptidase N-terminal domain and RING finger protein 3</fullName>
    </recommendedName>
</protein>
<keyword evidence="1" id="KW-0479">Metal-binding</keyword>
<feature type="domain" description="Lon N-terminal" evidence="6">
    <location>
        <begin position="300"/>
        <end position="403"/>
    </location>
</feature>
<evidence type="ECO:0000313" key="7">
    <source>
        <dbReference type="EMBL" id="CAI9596350.1"/>
    </source>
</evidence>
<dbReference type="PANTHER" id="PTHR23327:SF41">
    <property type="entry name" value="LON PEPTIDASE N-TERMINAL DOMAIN AND RING FINGER PROTEIN 3"/>
    <property type="match status" value="1"/>
</dbReference>
<dbReference type="SUPFAM" id="SSF88697">
    <property type="entry name" value="PUA domain-like"/>
    <property type="match status" value="1"/>
</dbReference>
<dbReference type="EMBL" id="CATNWA010016913">
    <property type="protein sequence ID" value="CAI9596350.1"/>
    <property type="molecule type" value="Genomic_DNA"/>
</dbReference>
<dbReference type="Gene3D" id="1.25.40.10">
    <property type="entry name" value="Tetratricopeptide repeat domain"/>
    <property type="match status" value="1"/>
</dbReference>
<dbReference type="InterPro" id="IPR015947">
    <property type="entry name" value="PUA-like_sf"/>
</dbReference>
<dbReference type="PANTHER" id="PTHR23327">
    <property type="entry name" value="RING FINGER PROTEIN 127"/>
    <property type="match status" value="1"/>
</dbReference>
<dbReference type="InterPro" id="IPR001841">
    <property type="entry name" value="Znf_RING"/>
</dbReference>
<dbReference type="Proteomes" id="UP001162483">
    <property type="component" value="Unassembled WGS sequence"/>
</dbReference>
<evidence type="ECO:0000259" key="5">
    <source>
        <dbReference type="PROSITE" id="PS50089"/>
    </source>
</evidence>
<dbReference type="Pfam" id="PF02190">
    <property type="entry name" value="LON_substr_bdg"/>
    <property type="match status" value="1"/>
</dbReference>
<feature type="domain" description="RING-type" evidence="5">
    <location>
        <begin position="221"/>
        <end position="259"/>
    </location>
</feature>
<dbReference type="Gene3D" id="3.30.40.10">
    <property type="entry name" value="Zinc/RING finger domain, C3HC4 (zinc finger)"/>
    <property type="match status" value="1"/>
</dbReference>
<dbReference type="SUPFAM" id="SSF57850">
    <property type="entry name" value="RING/U-box"/>
    <property type="match status" value="1"/>
</dbReference>
<dbReference type="InterPro" id="IPR046336">
    <property type="entry name" value="Lon_prtase_N_sf"/>
</dbReference>
<dbReference type="Pfam" id="PF13923">
    <property type="entry name" value="zf-C3HC4_2"/>
    <property type="match status" value="1"/>
</dbReference>
<name>A0ABN9FH56_9NEOB</name>